<dbReference type="Proteomes" id="UP000624325">
    <property type="component" value="Unassembled WGS sequence"/>
</dbReference>
<organism evidence="2 3">
    <name type="scientific">Asanoa iriomotensis</name>
    <dbReference type="NCBI Taxonomy" id="234613"/>
    <lineage>
        <taxon>Bacteria</taxon>
        <taxon>Bacillati</taxon>
        <taxon>Actinomycetota</taxon>
        <taxon>Actinomycetes</taxon>
        <taxon>Micromonosporales</taxon>
        <taxon>Micromonosporaceae</taxon>
        <taxon>Asanoa</taxon>
    </lineage>
</organism>
<gene>
    <name evidence="2" type="ORF">Air01nite_28880</name>
</gene>
<evidence type="ECO:0000313" key="2">
    <source>
        <dbReference type="EMBL" id="GIF56793.1"/>
    </source>
</evidence>
<name>A0ABQ4C1Z3_9ACTN</name>
<dbReference type="InterPro" id="IPR029041">
    <property type="entry name" value="FAD-linked_oxidoreductase-like"/>
</dbReference>
<evidence type="ECO:0000256" key="1">
    <source>
        <dbReference type="ARBA" id="ARBA00023002"/>
    </source>
</evidence>
<protein>
    <submittedName>
        <fullName evidence="2">Methylenetetrahydrofolate reductase</fullName>
    </submittedName>
</protein>
<dbReference type="SUPFAM" id="SSF51730">
    <property type="entry name" value="FAD-linked oxidoreductase"/>
    <property type="match status" value="1"/>
</dbReference>
<accession>A0ABQ4C1Z3</accession>
<dbReference type="Gene3D" id="3.20.20.220">
    <property type="match status" value="1"/>
</dbReference>
<comment type="caution">
    <text evidence="2">The sequence shown here is derived from an EMBL/GenBank/DDBJ whole genome shotgun (WGS) entry which is preliminary data.</text>
</comment>
<evidence type="ECO:0000313" key="3">
    <source>
        <dbReference type="Proteomes" id="UP000624325"/>
    </source>
</evidence>
<proteinExistence type="predicted"/>
<dbReference type="EMBL" id="BONC01000017">
    <property type="protein sequence ID" value="GIF56793.1"/>
    <property type="molecule type" value="Genomic_DNA"/>
</dbReference>
<sequence length="280" mass="31004">MRDDRETLTRLLSTVRYEVIPTATVEDRVLESVPRNVTVTVTASPVKGLEPTLDLTERLAAAGYRVVPHVAARLIAGEAELARVVERLVRAGVEDVFVPAGDADPPVGPYDAALPVLAQLSELGNPFPRVGITGYPESHPSIEDDVTIQSMWDKRRHATYIVSNLCFDPRVVARWAVRVRRRQVALPLFLGLAGPADRAKLLTVATKIGVGESTRFLARHPSWFARLAVPGGYAPEALLRNVVRALRSPDVSLTGLHIFTFNQLAETERWRQDLLARYHR</sequence>
<reference evidence="2 3" key="1">
    <citation type="submission" date="2021-01" db="EMBL/GenBank/DDBJ databases">
        <title>Whole genome shotgun sequence of Asanoa iriomotensis NBRC 100142.</title>
        <authorList>
            <person name="Komaki H."/>
            <person name="Tamura T."/>
        </authorList>
    </citation>
    <scope>NUCLEOTIDE SEQUENCE [LARGE SCALE GENOMIC DNA]</scope>
    <source>
        <strain evidence="2 3">NBRC 100142</strain>
    </source>
</reference>
<dbReference type="RefSeq" id="WP_203702725.1">
    <property type="nucleotide sequence ID" value="NZ_BAAALU010000004.1"/>
</dbReference>
<keyword evidence="3" id="KW-1185">Reference proteome</keyword>
<keyword evidence="1" id="KW-0560">Oxidoreductase</keyword>